<organism evidence="1 2">
    <name type="scientific">Opitutus terrae (strain DSM 11246 / JCM 15787 / PB90-1)</name>
    <dbReference type="NCBI Taxonomy" id="452637"/>
    <lineage>
        <taxon>Bacteria</taxon>
        <taxon>Pseudomonadati</taxon>
        <taxon>Verrucomicrobiota</taxon>
        <taxon>Opitutia</taxon>
        <taxon>Opitutales</taxon>
        <taxon>Opitutaceae</taxon>
        <taxon>Opitutus</taxon>
    </lineage>
</organism>
<name>B1ZPL0_OPITP</name>
<dbReference type="Proteomes" id="UP000007013">
    <property type="component" value="Chromosome"/>
</dbReference>
<accession>B1ZPL0</accession>
<sequence>MPVFSAILFRARPEPPGQDLDVNLSAGGGRPGFCESNLGLKKFVFQPGKLVEV</sequence>
<dbReference type="EMBL" id="CP001032">
    <property type="protein sequence ID" value="ACB74529.1"/>
    <property type="molecule type" value="Genomic_DNA"/>
</dbReference>
<proteinExistence type="predicted"/>
<keyword evidence="2" id="KW-1185">Reference proteome</keyword>
<dbReference type="KEGG" id="ote:Oter_1244"/>
<reference evidence="1 2" key="1">
    <citation type="journal article" date="2011" name="J. Bacteriol.">
        <title>Genome sequence of the verrucomicrobium Opitutus terrae PB90-1, an abundant inhabitant of rice paddy soil ecosystems.</title>
        <authorList>
            <person name="van Passel M.W."/>
            <person name="Kant R."/>
            <person name="Palva A."/>
            <person name="Copeland A."/>
            <person name="Lucas S."/>
            <person name="Lapidus A."/>
            <person name="Glavina del Rio T."/>
            <person name="Pitluck S."/>
            <person name="Goltsman E."/>
            <person name="Clum A."/>
            <person name="Sun H."/>
            <person name="Schmutz J."/>
            <person name="Larimer F.W."/>
            <person name="Land M.L."/>
            <person name="Hauser L."/>
            <person name="Kyrpides N."/>
            <person name="Mikhailova N."/>
            <person name="Richardson P.P."/>
            <person name="Janssen P.H."/>
            <person name="de Vos W.M."/>
            <person name="Smidt H."/>
        </authorList>
    </citation>
    <scope>NUCLEOTIDE SEQUENCE [LARGE SCALE GENOMIC DNA]</scope>
    <source>
        <strain evidence="2">DSM 11246 / JCM 15787 / PB90-1</strain>
    </source>
</reference>
<gene>
    <name evidence="1" type="ordered locus">Oter_1244</name>
</gene>
<dbReference type="HOGENOM" id="CLU_3064125_0_0_0"/>
<evidence type="ECO:0000313" key="1">
    <source>
        <dbReference type="EMBL" id="ACB74529.1"/>
    </source>
</evidence>
<evidence type="ECO:0000313" key="2">
    <source>
        <dbReference type="Proteomes" id="UP000007013"/>
    </source>
</evidence>
<dbReference type="AlphaFoldDB" id="B1ZPL0"/>
<protein>
    <submittedName>
        <fullName evidence="1">Uncharacterized protein</fullName>
    </submittedName>
</protein>